<protein>
    <submittedName>
        <fullName evidence="2">Uncharacterized protein</fullName>
    </submittedName>
</protein>
<evidence type="ECO:0000256" key="1">
    <source>
        <dbReference type="SAM" id="MobiDB-lite"/>
    </source>
</evidence>
<sequence length="163" mass="18717">MRFPLFLALIHNPIPRSSDTKVPHNKPTPRRYPGAPRHDPTKKKKKKKRENQCVCTKNPSHQEPSMRLLFMRFNVHTSSFNIGRRRRRRRRRKQSYIRGPTATPPSPLDPPTRHETHTRRPPHREGASPCTQHPGAYTVLERRPRAAPTTTCTGASATLVSIA</sequence>
<evidence type="ECO:0000313" key="3">
    <source>
        <dbReference type="Proteomes" id="UP000799757"/>
    </source>
</evidence>
<gene>
    <name evidence="2" type="ORF">K505DRAFT_126525</name>
</gene>
<name>A0A6A6XPS0_9PLEO</name>
<dbReference type="EMBL" id="MU001795">
    <property type="protein sequence ID" value="KAF2797945.1"/>
    <property type="molecule type" value="Genomic_DNA"/>
</dbReference>
<keyword evidence="3" id="KW-1185">Reference proteome</keyword>
<feature type="region of interest" description="Disordered" evidence="1">
    <location>
        <begin position="14"/>
        <end position="135"/>
    </location>
</feature>
<feature type="compositionally biased region" description="Basic residues" evidence="1">
    <location>
        <begin position="40"/>
        <end position="49"/>
    </location>
</feature>
<feature type="compositionally biased region" description="Polar residues" evidence="1">
    <location>
        <begin position="53"/>
        <end position="63"/>
    </location>
</feature>
<accession>A0A6A6XPS0</accession>
<dbReference type="Proteomes" id="UP000799757">
    <property type="component" value="Unassembled WGS sequence"/>
</dbReference>
<evidence type="ECO:0000313" key="2">
    <source>
        <dbReference type="EMBL" id="KAF2797945.1"/>
    </source>
</evidence>
<reference evidence="2" key="1">
    <citation type="journal article" date="2020" name="Stud. Mycol.">
        <title>101 Dothideomycetes genomes: a test case for predicting lifestyles and emergence of pathogens.</title>
        <authorList>
            <person name="Haridas S."/>
            <person name="Albert R."/>
            <person name="Binder M."/>
            <person name="Bloem J."/>
            <person name="Labutti K."/>
            <person name="Salamov A."/>
            <person name="Andreopoulos B."/>
            <person name="Baker S."/>
            <person name="Barry K."/>
            <person name="Bills G."/>
            <person name="Bluhm B."/>
            <person name="Cannon C."/>
            <person name="Castanera R."/>
            <person name="Culley D."/>
            <person name="Daum C."/>
            <person name="Ezra D."/>
            <person name="Gonzalez J."/>
            <person name="Henrissat B."/>
            <person name="Kuo A."/>
            <person name="Liang C."/>
            <person name="Lipzen A."/>
            <person name="Lutzoni F."/>
            <person name="Magnuson J."/>
            <person name="Mondo S."/>
            <person name="Nolan M."/>
            <person name="Ohm R."/>
            <person name="Pangilinan J."/>
            <person name="Park H.-J."/>
            <person name="Ramirez L."/>
            <person name="Alfaro M."/>
            <person name="Sun H."/>
            <person name="Tritt A."/>
            <person name="Yoshinaga Y."/>
            <person name="Zwiers L.-H."/>
            <person name="Turgeon B."/>
            <person name="Goodwin S."/>
            <person name="Spatafora J."/>
            <person name="Crous P."/>
            <person name="Grigoriev I."/>
        </authorList>
    </citation>
    <scope>NUCLEOTIDE SEQUENCE</scope>
    <source>
        <strain evidence="2">CBS 109.77</strain>
    </source>
</reference>
<proteinExistence type="predicted"/>
<feature type="compositionally biased region" description="Basic residues" evidence="1">
    <location>
        <begin position="83"/>
        <end position="95"/>
    </location>
</feature>
<dbReference type="AlphaFoldDB" id="A0A6A6XPS0"/>
<organism evidence="2 3">
    <name type="scientific">Melanomma pulvis-pyrius CBS 109.77</name>
    <dbReference type="NCBI Taxonomy" id="1314802"/>
    <lineage>
        <taxon>Eukaryota</taxon>
        <taxon>Fungi</taxon>
        <taxon>Dikarya</taxon>
        <taxon>Ascomycota</taxon>
        <taxon>Pezizomycotina</taxon>
        <taxon>Dothideomycetes</taxon>
        <taxon>Pleosporomycetidae</taxon>
        <taxon>Pleosporales</taxon>
        <taxon>Melanommataceae</taxon>
        <taxon>Melanomma</taxon>
    </lineage>
</organism>